<dbReference type="PANTHER" id="PTHR31151">
    <property type="entry name" value="PROLINE-TRNA LIGASE (DUF1680)"/>
    <property type="match status" value="1"/>
</dbReference>
<dbReference type="Proteomes" id="UP000198367">
    <property type="component" value="Chromosome"/>
</dbReference>
<keyword evidence="1" id="KW-0732">Signal</keyword>
<gene>
    <name evidence="6" type="ORF">CF168_10310</name>
</gene>
<organism evidence="6 7">
    <name type="scientific">Shewanella bicestrii</name>
    <dbReference type="NCBI Taxonomy" id="2018305"/>
    <lineage>
        <taxon>Bacteria</taxon>
        <taxon>Pseudomonadati</taxon>
        <taxon>Pseudomonadota</taxon>
        <taxon>Gammaproteobacteria</taxon>
        <taxon>Alteromonadales</taxon>
        <taxon>Shewanellaceae</taxon>
        <taxon>Shewanella</taxon>
    </lineage>
</organism>
<dbReference type="Pfam" id="PF20736">
    <property type="entry name" value="Glyco_hydro127M"/>
    <property type="match status" value="1"/>
</dbReference>
<feature type="domain" description="Non-reducing end beta-L-arabinofuranosidase-like GH127 middle" evidence="5">
    <location>
        <begin position="426"/>
        <end position="518"/>
    </location>
</feature>
<keyword evidence="7" id="KW-1185">Reference proteome</keyword>
<protein>
    <submittedName>
        <fullName evidence="6">Glycosyl hydrolase</fullName>
    </submittedName>
</protein>
<evidence type="ECO:0000259" key="3">
    <source>
        <dbReference type="Pfam" id="PF16375"/>
    </source>
</evidence>
<dbReference type="InterPro" id="IPR049046">
    <property type="entry name" value="Beta-AFase-like_GH127_middle"/>
</dbReference>
<dbReference type="EMBL" id="CP022358">
    <property type="protein sequence ID" value="ASK69230.1"/>
    <property type="molecule type" value="Genomic_DNA"/>
</dbReference>
<evidence type="ECO:0000256" key="1">
    <source>
        <dbReference type="SAM" id="SignalP"/>
    </source>
</evidence>
<proteinExistence type="predicted"/>
<dbReference type="RefSeq" id="WP_089067781.1">
    <property type="nucleotide sequence ID" value="NZ_CP022358.1"/>
</dbReference>
<evidence type="ECO:0000259" key="5">
    <source>
        <dbReference type="Pfam" id="PF20736"/>
    </source>
</evidence>
<feature type="domain" description="Glycoside hydrolase GH146 substrate-binding" evidence="4">
    <location>
        <begin position="654"/>
        <end position="787"/>
    </location>
</feature>
<evidence type="ECO:0000259" key="2">
    <source>
        <dbReference type="Pfam" id="PF07944"/>
    </source>
</evidence>
<accession>A0A220UMK7</accession>
<dbReference type="InterPro" id="IPR008928">
    <property type="entry name" value="6-hairpin_glycosidase_sf"/>
</dbReference>
<dbReference type="KEGG" id="sbj:CF168_10310"/>
<dbReference type="GO" id="GO:0016787">
    <property type="term" value="F:hydrolase activity"/>
    <property type="evidence" value="ECO:0007669"/>
    <property type="project" value="UniProtKB-KW"/>
</dbReference>
<dbReference type="InterPro" id="IPR012878">
    <property type="entry name" value="Beta-AFase-like_GH127_cat"/>
</dbReference>
<dbReference type="SUPFAM" id="SSF48208">
    <property type="entry name" value="Six-hairpin glycosidases"/>
    <property type="match status" value="1"/>
</dbReference>
<dbReference type="GO" id="GO:0005975">
    <property type="term" value="P:carbohydrate metabolic process"/>
    <property type="evidence" value="ECO:0007669"/>
    <property type="project" value="InterPro"/>
</dbReference>
<feature type="signal peptide" evidence="1">
    <location>
        <begin position="1"/>
        <end position="26"/>
    </location>
</feature>
<sequence>MNTARLFGLCLLLPLTCPFVSQPSFASLTPIPLNDVRLTAGPFLHAQQTDLAYIMSMDPERLLAPYRKEAGIATTADNYPNWENTGLDGHIGGHYLSALALMYAATGDQAVLERLNYMVAELEKCQQAHGNGYVGGVPHGDKLWQQVAAGHIEADLFTLNQSWVPWYNLHKVFAGLRDAYLYTQNPTAKKMLVGFADWMLDLSRNLTDEQLQLMLRTEYGGLNETLADVYSITGQNKYLNLANRYTDQSLLQPLLKHQDKLTGLHANTQIPKIVGVARIAELSHNKAWLESADYFWQQVVHQRTVSIGGNSVREHFHPSEDFSSMLDSVEGPETCNTYNMLKLSKLLYENKRDLRYIDYYERALYNHILSSQHPQTGGLVYFTPMRPDHYRVYSSAQESMWCCVGSGIENHAKYGELIYAEEDNNLFVNLFVDSEVNWKAKGISLSQKTQFPDDNTSQMIIHQEADFTLNLRYPTWAKGDVTVSINGEPQRFTPTQGQYIPLTRHWRKGDSVTITLPMGISLEQLPDKTAYYSVLYGPIVLAAKTAPIANEALNFIGDASRMGHIASGPMCEPSQAPIFISDGTRFLTDIRREPMSQLQFTTGKARTNQASPITLIPFFRLHDSRYTLYFGQSAPDEWQQKQQELAQKAQMEAKLMAQTLDSVQPGEQQPESDHFFKASKSEAGLNGNRHWRHAEDWFSYQLDAKGEPQPILRLTYFGLDAGRRFDILINDKRLAEVTLPADKGPIFYNVDYPIPADMLSDSTVPFRVKFVAKPGSIAGGLYEVRLLKSESTSTL</sequence>
<evidence type="ECO:0000259" key="4">
    <source>
        <dbReference type="Pfam" id="PF20620"/>
    </source>
</evidence>
<evidence type="ECO:0000313" key="7">
    <source>
        <dbReference type="Proteomes" id="UP000198367"/>
    </source>
</evidence>
<name>A0A220UMK7_9GAMM</name>
<evidence type="ECO:0000313" key="6">
    <source>
        <dbReference type="EMBL" id="ASK69230.1"/>
    </source>
</evidence>
<dbReference type="InterPro" id="IPR032275">
    <property type="entry name" value="DUF4986"/>
</dbReference>
<dbReference type="Pfam" id="PF16375">
    <property type="entry name" value="DUF4986"/>
    <property type="match status" value="1"/>
</dbReference>
<feature type="domain" description="Non-reducing end beta-L-arabinofuranosidase-like GH127 catalytic" evidence="2">
    <location>
        <begin position="35"/>
        <end position="416"/>
    </location>
</feature>
<dbReference type="AlphaFoldDB" id="A0A220UMK7"/>
<feature type="chain" id="PRO_5012668441" evidence="1">
    <location>
        <begin position="27"/>
        <end position="795"/>
    </location>
</feature>
<keyword evidence="6" id="KW-0378">Hydrolase</keyword>
<feature type="domain" description="DUF4986" evidence="3">
    <location>
        <begin position="554"/>
        <end position="630"/>
    </location>
</feature>
<dbReference type="Pfam" id="PF07944">
    <property type="entry name" value="Beta-AFase-like_GH127_cat"/>
    <property type="match status" value="1"/>
</dbReference>
<dbReference type="InterPro" id="IPR046544">
    <property type="entry name" value="GH146_SB_dom"/>
</dbReference>
<dbReference type="PANTHER" id="PTHR31151:SF0">
    <property type="entry name" value="PROLINE-TRNA LIGASE (DUF1680)"/>
    <property type="match status" value="1"/>
</dbReference>
<reference evidence="6 7" key="1">
    <citation type="submission" date="2017-07" db="EMBL/GenBank/DDBJ databases">
        <title>Phenotypical and genomic characterization of a clinical isolate of Shewanella bicestrii sp. nov. producing an extended-spectrum beta-lactamase and a new oxacillinase variant.</title>
        <authorList>
            <person name="Jousset A.B."/>
            <person name="Bonnin R.A."/>
            <person name="Girlich D."/>
            <person name="Dabos L."/>
            <person name="Potron A."/>
            <person name="Dortet L."/>
            <person name="Glaser P."/>
            <person name="Naas T."/>
        </authorList>
    </citation>
    <scope>NUCLEOTIDE SEQUENCE [LARGE SCALE GENOMIC DNA]</scope>
    <source>
        <strain evidence="6 7">JAB-1</strain>
    </source>
</reference>
<dbReference type="Pfam" id="PF20620">
    <property type="entry name" value="DUF6805"/>
    <property type="match status" value="1"/>
</dbReference>